<proteinExistence type="predicted"/>
<dbReference type="SUPFAM" id="SSF56112">
    <property type="entry name" value="Protein kinase-like (PK-like)"/>
    <property type="match status" value="1"/>
</dbReference>
<dbReference type="PANTHER" id="PTHR27001">
    <property type="entry name" value="OS01G0253100 PROTEIN"/>
    <property type="match status" value="1"/>
</dbReference>
<reference evidence="4" key="1">
    <citation type="submission" date="2021-03" db="EMBL/GenBank/DDBJ databases">
        <authorList>
            <person name="Tran Van P."/>
        </authorList>
    </citation>
    <scope>NUCLEOTIDE SEQUENCE</scope>
</reference>
<dbReference type="PROSITE" id="PS50011">
    <property type="entry name" value="PROTEIN_KINASE_DOM"/>
    <property type="match status" value="1"/>
</dbReference>
<evidence type="ECO:0000256" key="2">
    <source>
        <dbReference type="ARBA" id="ARBA00022840"/>
    </source>
</evidence>
<dbReference type="InterPro" id="IPR001245">
    <property type="entry name" value="Ser-Thr/Tyr_kinase_cat_dom"/>
</dbReference>
<dbReference type="Proteomes" id="UP001153148">
    <property type="component" value="Unassembled WGS sequence"/>
</dbReference>
<dbReference type="InterPro" id="IPR011009">
    <property type="entry name" value="Kinase-like_dom_sf"/>
</dbReference>
<dbReference type="PANTHER" id="PTHR27001:SF939">
    <property type="entry name" value="INTERLEUKIN 1 RECEPTOR ASSOCIATED KINASE 1"/>
    <property type="match status" value="1"/>
</dbReference>
<gene>
    <name evidence="4" type="ORF">TPAB3V08_LOCUS10259</name>
</gene>
<evidence type="ECO:0000259" key="3">
    <source>
        <dbReference type="PROSITE" id="PS50011"/>
    </source>
</evidence>
<comment type="caution">
    <text evidence="4">The sequence shown here is derived from an EMBL/GenBank/DDBJ whole genome shotgun (WGS) entry which is preliminary data.</text>
</comment>
<dbReference type="Gene3D" id="1.10.510.10">
    <property type="entry name" value="Transferase(Phosphotransferase) domain 1"/>
    <property type="match status" value="1"/>
</dbReference>
<protein>
    <recommendedName>
        <fullName evidence="3">Protein kinase domain-containing protein</fullName>
    </recommendedName>
</protein>
<evidence type="ECO:0000313" key="4">
    <source>
        <dbReference type="EMBL" id="CAG2063312.1"/>
    </source>
</evidence>
<evidence type="ECO:0000256" key="1">
    <source>
        <dbReference type="ARBA" id="ARBA00022741"/>
    </source>
</evidence>
<keyword evidence="5" id="KW-1185">Reference proteome</keyword>
<dbReference type="EMBL" id="CAJPIN010025610">
    <property type="protein sequence ID" value="CAG2063312.1"/>
    <property type="molecule type" value="Genomic_DNA"/>
</dbReference>
<dbReference type="Pfam" id="PF07714">
    <property type="entry name" value="PK_Tyr_Ser-Thr"/>
    <property type="match status" value="1"/>
</dbReference>
<evidence type="ECO:0000313" key="5">
    <source>
        <dbReference type="Proteomes" id="UP001153148"/>
    </source>
</evidence>
<accession>A0ABN7P8C0</accession>
<sequence>RGAESVESYKAHIEQSMHELRMLNSCRHDNILPVYGYCIKGGDPCLVYQLMPNGSLEDRLLSRNGTKPLTWPQRHNIAEGTARGLHFLHTNKPKPFIHGDVKRFVIFRSLLFEFVPPCSLQATPHLHQWQSHHSRVAQDCCANILLDSNFEPRIGDFGLAQVGPAGQYTHMTVSRVHGTRPYLPDEFLRSKGPLHQEESVFYMCLTATATEERRKEEDVTFVMFELATGLRPYDELRQHKFLVSNTILAGT</sequence>
<organism evidence="4 5">
    <name type="scientific">Timema podura</name>
    <name type="common">Walking stick</name>
    <dbReference type="NCBI Taxonomy" id="61482"/>
    <lineage>
        <taxon>Eukaryota</taxon>
        <taxon>Metazoa</taxon>
        <taxon>Ecdysozoa</taxon>
        <taxon>Arthropoda</taxon>
        <taxon>Hexapoda</taxon>
        <taxon>Insecta</taxon>
        <taxon>Pterygota</taxon>
        <taxon>Neoptera</taxon>
        <taxon>Polyneoptera</taxon>
        <taxon>Phasmatodea</taxon>
        <taxon>Timematodea</taxon>
        <taxon>Timematoidea</taxon>
        <taxon>Timematidae</taxon>
        <taxon>Timema</taxon>
    </lineage>
</organism>
<keyword evidence="2" id="KW-0067">ATP-binding</keyword>
<feature type="non-terminal residue" evidence="4">
    <location>
        <position position="1"/>
    </location>
</feature>
<keyword evidence="1" id="KW-0547">Nucleotide-binding</keyword>
<feature type="domain" description="Protein kinase" evidence="3">
    <location>
        <begin position="1"/>
        <end position="251"/>
    </location>
</feature>
<name>A0ABN7P8C0_TIMPD</name>
<dbReference type="InterPro" id="IPR000719">
    <property type="entry name" value="Prot_kinase_dom"/>
</dbReference>